<organism evidence="1 2">
    <name type="scientific">Corynebacterium tuberculostearicum SK141</name>
    <dbReference type="NCBI Taxonomy" id="553206"/>
    <lineage>
        <taxon>Bacteria</taxon>
        <taxon>Bacillati</taxon>
        <taxon>Actinomycetota</taxon>
        <taxon>Actinomycetes</taxon>
        <taxon>Mycobacteriales</taxon>
        <taxon>Corynebacteriaceae</taxon>
        <taxon>Corynebacterium</taxon>
    </lineage>
</organism>
<evidence type="ECO:0008006" key="3">
    <source>
        <dbReference type="Google" id="ProtNLM"/>
    </source>
</evidence>
<dbReference type="AlphaFoldDB" id="C6R8L5"/>
<dbReference type="InterPro" id="IPR019675">
    <property type="entry name" value="DUF2550"/>
</dbReference>
<evidence type="ECO:0000313" key="1">
    <source>
        <dbReference type="EMBL" id="EET77735.1"/>
    </source>
</evidence>
<dbReference type="Pfam" id="PF10739">
    <property type="entry name" value="DUF2550"/>
    <property type="match status" value="1"/>
</dbReference>
<comment type="caution">
    <text evidence="1">The sequence shown here is derived from an EMBL/GenBank/DDBJ whole genome shotgun (WGS) entry which is preliminary data.</text>
</comment>
<sequence>MKRPMNSTVVAVLLWALAVALLLVIFLAALRFFTVRSRGTSVLLRRVPAKNSLSWRHGSLRYEGEFVEYFKLRSVSPRCDLRINRLDIEVVSTRPLDDDEASFMSAATEVVRFRAKGKEYELASDAHGIMAFGAWVEAAPSKRQQRFDFRELRERATRQSKR</sequence>
<reference evidence="1 2" key="1">
    <citation type="submission" date="2009-06" db="EMBL/GenBank/DDBJ databases">
        <authorList>
            <person name="Dodson R."/>
            <person name="Sebastian Y."/>
            <person name="Madupu R."/>
            <person name="Durkin A.S."/>
            <person name="Torralba M."/>
            <person name="Methe B."/>
            <person name="Sutton G.G."/>
            <person name="Strausberg R.L."/>
            <person name="Nelson K.E."/>
        </authorList>
    </citation>
    <scope>NUCLEOTIDE SEQUENCE [LARGE SCALE GENOMIC DNA]</scope>
    <source>
        <strain evidence="1 2">SK141</strain>
    </source>
</reference>
<evidence type="ECO:0000313" key="2">
    <source>
        <dbReference type="Proteomes" id="UP000004384"/>
    </source>
</evidence>
<accession>C6R8L5</accession>
<proteinExistence type="predicted"/>
<gene>
    <name evidence="1" type="ORF">CORTU0001_1975</name>
</gene>
<protein>
    <recommendedName>
        <fullName evidence="3">DUF2550 domain-containing protein</fullName>
    </recommendedName>
</protein>
<name>C6R8L5_9CORY</name>
<dbReference type="EMBL" id="ACVP01000012">
    <property type="protein sequence ID" value="EET77735.1"/>
    <property type="molecule type" value="Genomic_DNA"/>
</dbReference>
<dbReference type="Proteomes" id="UP000004384">
    <property type="component" value="Unassembled WGS sequence"/>
</dbReference>